<dbReference type="PROSITE" id="PS00523">
    <property type="entry name" value="SULFATASE_1"/>
    <property type="match status" value="1"/>
</dbReference>
<dbReference type="PROSITE" id="PS51257">
    <property type="entry name" value="PROKAR_LIPOPROTEIN"/>
    <property type="match status" value="1"/>
</dbReference>
<dbReference type="SUPFAM" id="SSF53649">
    <property type="entry name" value="Alkaline phosphatase-like"/>
    <property type="match status" value="1"/>
</dbReference>
<evidence type="ECO:0000313" key="4">
    <source>
        <dbReference type="EMBL" id="BAP55224.1"/>
    </source>
</evidence>
<keyword evidence="5" id="KW-1185">Reference proteome</keyword>
<evidence type="ECO:0000256" key="1">
    <source>
        <dbReference type="ARBA" id="ARBA00008779"/>
    </source>
</evidence>
<dbReference type="InterPro" id="IPR051849">
    <property type="entry name" value="GAG-degrading_sulfatase"/>
</dbReference>
<dbReference type="AlphaFoldDB" id="A0A090AE76"/>
<dbReference type="HOGENOM" id="CLU_006332_9_0_6"/>
<dbReference type="OrthoDB" id="9803751at2"/>
<evidence type="ECO:0000313" key="5">
    <source>
        <dbReference type="Proteomes" id="UP000031623"/>
    </source>
</evidence>
<dbReference type="GO" id="GO:0004065">
    <property type="term" value="F:arylsulfatase activity"/>
    <property type="evidence" value="ECO:0007669"/>
    <property type="project" value="TreeGrafter"/>
</dbReference>
<sequence>MKRRDFLKLGAAISVTTSSCLGNYRQNSQQYCVLPQKKCDFPNILILMTDQQTLNAMSSYGNPWVNTPYMDSLAAKGVRFTKSYCSMPICGPSRSSFITGLMPHQTGVNFNERPIQEGLPNLGKVFQQAGYKTTYFGKWHLPESYPRGWFIDVPGFDYVSLPPEIKGMGLSLGDVTDNIIADQAIDFLLWKRPRHQPFLSVVSFHNPHDICYWVRDKPLQHINLDKYPPLPPNFTFDSNEPEFIQWCRERQCYGRKCYATELQYTKTWNEEQWRAYLQAYYQMTEQVDKAIGRVLNALQQAKLEENTLIVFTSDHGDGAAAHHWVAKLMLYEESIAIPLVIVGKGIPQGVVDDSHLVSNMDLLPTLSDYAGIAAPPTTGISLKPLIEQPKQQTGRDHFIVELSVDPKHPEMMGRAVRSQRYKYMVFSRGQRPEMLFDMENDLGETHNLAYDPHLKDILVAHREQLTTWIKQTQDHFVIPKNLA</sequence>
<dbReference type="Proteomes" id="UP000031623">
    <property type="component" value="Chromosome"/>
</dbReference>
<dbReference type="PANTHER" id="PTHR46615">
    <property type="entry name" value="ARYLSULFATASE K"/>
    <property type="match status" value="1"/>
</dbReference>
<dbReference type="PANTHER" id="PTHR46615:SF1">
    <property type="entry name" value="ARYLSULFATASE K"/>
    <property type="match status" value="1"/>
</dbReference>
<keyword evidence="2" id="KW-0378">Hydrolase</keyword>
<proteinExistence type="inferred from homology"/>
<evidence type="ECO:0000256" key="2">
    <source>
        <dbReference type="ARBA" id="ARBA00022801"/>
    </source>
</evidence>
<dbReference type="InterPro" id="IPR017850">
    <property type="entry name" value="Alkaline_phosphatase_core_sf"/>
</dbReference>
<gene>
    <name evidence="4" type="ORF">THII_0927</name>
</gene>
<dbReference type="InterPro" id="IPR024607">
    <property type="entry name" value="Sulfatase_CS"/>
</dbReference>
<dbReference type="InterPro" id="IPR000917">
    <property type="entry name" value="Sulfatase_N"/>
</dbReference>
<feature type="domain" description="Sulfatase N-terminal" evidence="3">
    <location>
        <begin position="42"/>
        <end position="372"/>
    </location>
</feature>
<dbReference type="Gene3D" id="3.40.720.10">
    <property type="entry name" value="Alkaline Phosphatase, subunit A"/>
    <property type="match status" value="1"/>
</dbReference>
<dbReference type="GO" id="GO:0015024">
    <property type="term" value="F:glucuronate-2-sulfatase activity"/>
    <property type="evidence" value="ECO:0007669"/>
    <property type="project" value="TreeGrafter"/>
</dbReference>
<reference evidence="4 5" key="1">
    <citation type="journal article" date="2014" name="ISME J.">
        <title>Ecophysiology of Thioploca ingrica as revealed by the complete genome sequence supplemented with proteomic evidence.</title>
        <authorList>
            <person name="Kojima H."/>
            <person name="Ogura Y."/>
            <person name="Yamamoto N."/>
            <person name="Togashi T."/>
            <person name="Mori H."/>
            <person name="Watanabe T."/>
            <person name="Nemoto F."/>
            <person name="Kurokawa K."/>
            <person name="Hayashi T."/>
            <person name="Fukui M."/>
        </authorList>
    </citation>
    <scope>NUCLEOTIDE SEQUENCE [LARGE SCALE GENOMIC DNA]</scope>
</reference>
<name>A0A090AE76_9GAMM</name>
<evidence type="ECO:0000259" key="3">
    <source>
        <dbReference type="Pfam" id="PF00884"/>
    </source>
</evidence>
<dbReference type="EMBL" id="AP014633">
    <property type="protein sequence ID" value="BAP55224.1"/>
    <property type="molecule type" value="Genomic_DNA"/>
</dbReference>
<protein>
    <submittedName>
        <fullName evidence="4">Sulfatase</fullName>
    </submittedName>
</protein>
<dbReference type="STRING" id="40754.THII_0927"/>
<comment type="similarity">
    <text evidence="1">Belongs to the sulfatase family.</text>
</comment>
<accession>A0A090AE76</accession>
<dbReference type="Pfam" id="PF00884">
    <property type="entry name" value="Sulfatase"/>
    <property type="match status" value="1"/>
</dbReference>
<organism evidence="4 5">
    <name type="scientific">Thioploca ingrica</name>
    <dbReference type="NCBI Taxonomy" id="40754"/>
    <lineage>
        <taxon>Bacteria</taxon>
        <taxon>Pseudomonadati</taxon>
        <taxon>Pseudomonadota</taxon>
        <taxon>Gammaproteobacteria</taxon>
        <taxon>Thiotrichales</taxon>
        <taxon>Thiotrichaceae</taxon>
        <taxon>Thioploca</taxon>
    </lineage>
</organism>
<dbReference type="KEGG" id="tig:THII_0927"/>